<keyword evidence="8" id="KW-0378">Hydrolase</keyword>
<keyword evidence="10" id="KW-0511">Multifunctional enzyme</keyword>
<keyword evidence="14" id="KW-1185">Reference proteome</keyword>
<accession>K7EX57</accession>
<evidence type="ECO:0000256" key="6">
    <source>
        <dbReference type="ARBA" id="ARBA00022722"/>
    </source>
</evidence>
<dbReference type="Proteomes" id="UP000007267">
    <property type="component" value="Unassembled WGS sequence"/>
</dbReference>
<keyword evidence="9" id="KW-0695">RNA-directed DNA polymerase</keyword>
<reference evidence="13" key="3">
    <citation type="submission" date="2025-08" db="UniProtKB">
        <authorList>
            <consortium name="Ensembl"/>
        </authorList>
    </citation>
    <scope>IDENTIFICATION</scope>
</reference>
<dbReference type="InterPro" id="IPR043502">
    <property type="entry name" value="DNA/RNA_pol_sf"/>
</dbReference>
<evidence type="ECO:0000256" key="9">
    <source>
        <dbReference type="ARBA" id="ARBA00022918"/>
    </source>
</evidence>
<evidence type="ECO:0000256" key="10">
    <source>
        <dbReference type="ARBA" id="ARBA00023268"/>
    </source>
</evidence>
<dbReference type="AlphaFoldDB" id="K7EX57"/>
<keyword evidence="7" id="KW-0255">Endonuclease</keyword>
<evidence type="ECO:0000259" key="12">
    <source>
        <dbReference type="PROSITE" id="PS50878"/>
    </source>
</evidence>
<keyword evidence="3" id="KW-0645">Protease</keyword>
<protein>
    <recommendedName>
        <fullName evidence="2">ribonuclease H</fullName>
        <ecNumber evidence="2">3.1.26.4</ecNumber>
    </recommendedName>
</protein>
<evidence type="ECO:0000256" key="7">
    <source>
        <dbReference type="ARBA" id="ARBA00022759"/>
    </source>
</evidence>
<keyword evidence="6" id="KW-0540">Nuclease</keyword>
<evidence type="ECO:0000256" key="8">
    <source>
        <dbReference type="ARBA" id="ARBA00022801"/>
    </source>
</evidence>
<sequence>MQRWAPGAARGSGGGSRPLPGGPDGGSVPTVGSELSADQRAQMEGLLRRFHQVLTATPGTAKVGVHRINTEPGWVVQEAHRPLPRKVWDTVRQEVQLMKQWGVIEESRSKWRSPIILVPKRDGSVRFCIDFRKVNGISQFDAYPMPRVEELLECLGRARYISTLDLSKGYWQIPLDPQDRKKTAFATPFGLFQFRRMPFGLHGAAATFQRAMDQVLRPMKGYAAAYIDDIAVYSMTWPEHLPHLEAVMRALEEAGLTANPKECHLAQREVSYLGYTVGGGRLKPLLDKVEALRSYPPPATKRQVRGFLGLAGYYRRFVPDFATIAAPMTELTKDVHPNKVQWTTQPDQAFRELKRRLVQAPVLRQPDFEKLFSLYTDASECGIGAVLAQDHEGEEHPVLYLSRKLLPRERNYATIEKEALAVKWAIETLRYYFMGQ</sequence>
<dbReference type="InterPro" id="IPR041577">
    <property type="entry name" value="RT_RNaseH_2"/>
</dbReference>
<evidence type="ECO:0000256" key="2">
    <source>
        <dbReference type="ARBA" id="ARBA00012180"/>
    </source>
</evidence>
<dbReference type="FunFam" id="3.10.10.10:FF:000007">
    <property type="entry name" value="Retrovirus-related Pol polyprotein from transposon 17.6-like Protein"/>
    <property type="match status" value="1"/>
</dbReference>
<evidence type="ECO:0000256" key="4">
    <source>
        <dbReference type="ARBA" id="ARBA00022679"/>
    </source>
</evidence>
<name>K7EX57_PELSI</name>
<dbReference type="GeneTree" id="ENSGT01100000263500"/>
<dbReference type="FunFam" id="3.30.70.270:FF:000020">
    <property type="entry name" value="Transposon Tf2-6 polyprotein-like Protein"/>
    <property type="match status" value="1"/>
</dbReference>
<dbReference type="STRING" id="13735.ENSPSIP00000000367"/>
<dbReference type="eggNOG" id="KOG0017">
    <property type="taxonomic scope" value="Eukaryota"/>
</dbReference>
<dbReference type="PROSITE" id="PS50878">
    <property type="entry name" value="RT_POL"/>
    <property type="match status" value="1"/>
</dbReference>
<evidence type="ECO:0000313" key="14">
    <source>
        <dbReference type="Proteomes" id="UP000007267"/>
    </source>
</evidence>
<proteinExistence type="inferred from homology"/>
<evidence type="ECO:0000256" key="1">
    <source>
        <dbReference type="ARBA" id="ARBA00010879"/>
    </source>
</evidence>
<dbReference type="HOGENOM" id="CLU_000384_33_10_1"/>
<dbReference type="GO" id="GO:0006508">
    <property type="term" value="P:proteolysis"/>
    <property type="evidence" value="ECO:0007669"/>
    <property type="project" value="UniProtKB-KW"/>
</dbReference>
<dbReference type="EC" id="3.1.26.4" evidence="2"/>
<reference evidence="14" key="2">
    <citation type="journal article" date="2013" name="Nat. Genet.">
        <title>The draft genomes of soft-shell turtle and green sea turtle yield insights into the development and evolution of the turtle-specific body plan.</title>
        <authorList>
            <person name="Wang Z."/>
            <person name="Pascual-Anaya J."/>
            <person name="Zadissa A."/>
            <person name="Li W."/>
            <person name="Niimura Y."/>
            <person name="Huang Z."/>
            <person name="Li C."/>
            <person name="White S."/>
            <person name="Xiong Z."/>
            <person name="Fang D."/>
            <person name="Wang B."/>
            <person name="Ming Y."/>
            <person name="Chen Y."/>
            <person name="Zheng Y."/>
            <person name="Kuraku S."/>
            <person name="Pignatelli M."/>
            <person name="Herrero J."/>
            <person name="Beal K."/>
            <person name="Nozawa M."/>
            <person name="Li Q."/>
            <person name="Wang J."/>
            <person name="Zhang H."/>
            <person name="Yu L."/>
            <person name="Shigenobu S."/>
            <person name="Wang J."/>
            <person name="Liu J."/>
            <person name="Flicek P."/>
            <person name="Searle S."/>
            <person name="Wang J."/>
            <person name="Kuratani S."/>
            <person name="Yin Y."/>
            <person name="Aken B."/>
            <person name="Zhang G."/>
            <person name="Irie N."/>
        </authorList>
    </citation>
    <scope>NUCLEOTIDE SEQUENCE [LARGE SCALE GENOMIC DNA]</scope>
    <source>
        <strain evidence="14">Daiwa-1</strain>
    </source>
</reference>
<dbReference type="Gene3D" id="3.10.10.10">
    <property type="entry name" value="HIV Type 1 Reverse Transcriptase, subunit A, domain 1"/>
    <property type="match status" value="1"/>
</dbReference>
<feature type="region of interest" description="Disordered" evidence="11">
    <location>
        <begin position="1"/>
        <end position="32"/>
    </location>
</feature>
<dbReference type="GO" id="GO:0004523">
    <property type="term" value="F:RNA-DNA hybrid ribonuclease activity"/>
    <property type="evidence" value="ECO:0007669"/>
    <property type="project" value="UniProtKB-EC"/>
</dbReference>
<dbReference type="Ensembl" id="ENSPSIT00000000367.1">
    <property type="protein sequence ID" value="ENSPSIP00000000367.1"/>
    <property type="gene ID" value="ENSPSIG00000000367.1"/>
</dbReference>
<dbReference type="InterPro" id="IPR043128">
    <property type="entry name" value="Rev_trsase/Diguanyl_cyclase"/>
</dbReference>
<dbReference type="SUPFAM" id="SSF56672">
    <property type="entry name" value="DNA/RNA polymerases"/>
    <property type="match status" value="1"/>
</dbReference>
<reference evidence="14" key="1">
    <citation type="submission" date="2011-10" db="EMBL/GenBank/DDBJ databases">
        <authorList>
            <consortium name="Soft-shell Turtle Genome Consortium"/>
        </authorList>
    </citation>
    <scope>NUCLEOTIDE SEQUENCE [LARGE SCALE GENOMIC DNA]</scope>
    <source>
        <strain evidence="14">Daiwa-1</strain>
    </source>
</reference>
<dbReference type="CDD" id="cd01647">
    <property type="entry name" value="RT_LTR"/>
    <property type="match status" value="1"/>
</dbReference>
<dbReference type="FunFam" id="3.10.20.370:FF:000001">
    <property type="entry name" value="Retrovirus-related Pol polyprotein from transposon 17.6-like protein"/>
    <property type="match status" value="1"/>
</dbReference>
<feature type="domain" description="Reverse transcriptase" evidence="12">
    <location>
        <begin position="99"/>
        <end position="277"/>
    </location>
</feature>
<dbReference type="GO" id="GO:0008233">
    <property type="term" value="F:peptidase activity"/>
    <property type="evidence" value="ECO:0007669"/>
    <property type="project" value="UniProtKB-KW"/>
</dbReference>
<evidence type="ECO:0000313" key="13">
    <source>
        <dbReference type="Ensembl" id="ENSPSIP00000000367.1"/>
    </source>
</evidence>
<organism evidence="13 14">
    <name type="scientific">Pelodiscus sinensis</name>
    <name type="common">Chinese softshell turtle</name>
    <name type="synonym">Trionyx sinensis</name>
    <dbReference type="NCBI Taxonomy" id="13735"/>
    <lineage>
        <taxon>Eukaryota</taxon>
        <taxon>Metazoa</taxon>
        <taxon>Chordata</taxon>
        <taxon>Craniata</taxon>
        <taxon>Vertebrata</taxon>
        <taxon>Euteleostomi</taxon>
        <taxon>Archelosauria</taxon>
        <taxon>Testudinata</taxon>
        <taxon>Testudines</taxon>
        <taxon>Cryptodira</taxon>
        <taxon>Trionychia</taxon>
        <taxon>Trionychidae</taxon>
        <taxon>Pelodiscus</taxon>
    </lineage>
</organism>
<keyword evidence="5" id="KW-0548">Nucleotidyltransferase</keyword>
<dbReference type="Pfam" id="PF00078">
    <property type="entry name" value="RVT_1"/>
    <property type="match status" value="1"/>
</dbReference>
<reference evidence="13" key="4">
    <citation type="submission" date="2025-09" db="UniProtKB">
        <authorList>
            <consortium name="Ensembl"/>
        </authorList>
    </citation>
    <scope>IDENTIFICATION</scope>
</reference>
<dbReference type="PANTHER" id="PTHR37984:SF5">
    <property type="entry name" value="PROTEIN NYNRIN-LIKE"/>
    <property type="match status" value="1"/>
</dbReference>
<dbReference type="EMBL" id="AGCU01105811">
    <property type="status" value="NOT_ANNOTATED_CDS"/>
    <property type="molecule type" value="Genomic_DNA"/>
</dbReference>
<dbReference type="InterPro" id="IPR000477">
    <property type="entry name" value="RT_dom"/>
</dbReference>
<dbReference type="PANTHER" id="PTHR37984">
    <property type="entry name" value="PROTEIN CBG26694"/>
    <property type="match status" value="1"/>
</dbReference>
<evidence type="ECO:0000256" key="5">
    <source>
        <dbReference type="ARBA" id="ARBA00022695"/>
    </source>
</evidence>
<evidence type="ECO:0000256" key="11">
    <source>
        <dbReference type="SAM" id="MobiDB-lite"/>
    </source>
</evidence>
<keyword evidence="4" id="KW-0808">Transferase</keyword>
<evidence type="ECO:0000256" key="3">
    <source>
        <dbReference type="ARBA" id="ARBA00022670"/>
    </source>
</evidence>
<dbReference type="Gene3D" id="3.30.70.270">
    <property type="match status" value="2"/>
</dbReference>
<dbReference type="OMA" id="MATISTW"/>
<dbReference type="Pfam" id="PF17919">
    <property type="entry name" value="RT_RNaseH_2"/>
    <property type="match status" value="1"/>
</dbReference>
<comment type="similarity">
    <text evidence="1">Belongs to the beta type-B retroviral polymerase family. HERV class-II K(HML-2) pol subfamily.</text>
</comment>
<dbReference type="GO" id="GO:0003964">
    <property type="term" value="F:RNA-directed DNA polymerase activity"/>
    <property type="evidence" value="ECO:0007669"/>
    <property type="project" value="UniProtKB-KW"/>
</dbReference>
<dbReference type="InterPro" id="IPR050951">
    <property type="entry name" value="Retrovirus_Pol_polyprotein"/>
</dbReference>